<comment type="caution">
    <text evidence="2">The sequence shown here is derived from an EMBL/GenBank/DDBJ whole genome shotgun (WGS) entry which is preliminary data.</text>
</comment>
<keyword evidence="3" id="KW-1185">Reference proteome</keyword>
<organism evidence="2 3">
    <name type="scientific">Alkalispirillum mobile</name>
    <dbReference type="NCBI Taxonomy" id="85925"/>
    <lineage>
        <taxon>Bacteria</taxon>
        <taxon>Pseudomonadati</taxon>
        <taxon>Pseudomonadota</taxon>
        <taxon>Gammaproteobacteria</taxon>
        <taxon>Chromatiales</taxon>
        <taxon>Ectothiorhodospiraceae</taxon>
        <taxon>Alkalispirillum</taxon>
    </lineage>
</organism>
<evidence type="ECO:0000313" key="2">
    <source>
        <dbReference type="EMBL" id="RLK48639.1"/>
    </source>
</evidence>
<feature type="region of interest" description="Disordered" evidence="1">
    <location>
        <begin position="44"/>
        <end position="72"/>
    </location>
</feature>
<sequence length="205" mass="23761">MIASPWRFGALFSALLLLSACVTINVYFPTVAAERAADRIIDDVWGPEAQQRSNPPEEEGEPQSQRLERQDQPMAMRVLNRVVPTAHAQADLEVETPRIHELTSRMRDRHSDLRAHYESGAIGLTNDGLLSIRDQSAIPLPDRNRVRNLVEQDNSDRRALYREIAEANNRPDWEGDIRRTFTERWQSRLPDGWYYQDSRGNWRQK</sequence>
<gene>
    <name evidence="2" type="ORF">DFR31_1746</name>
</gene>
<accession>A0A498C0N8</accession>
<dbReference type="OrthoDB" id="8526313at2"/>
<name>A0A498C0N8_9GAMM</name>
<dbReference type="AlphaFoldDB" id="A0A498C0N8"/>
<dbReference type="Pfam" id="PF07027">
    <property type="entry name" value="DUF1318"/>
    <property type="match status" value="1"/>
</dbReference>
<evidence type="ECO:0000313" key="3">
    <source>
        <dbReference type="Proteomes" id="UP000275461"/>
    </source>
</evidence>
<reference evidence="2 3" key="1">
    <citation type="submission" date="2018-10" db="EMBL/GenBank/DDBJ databases">
        <title>Genomic Encyclopedia of Type Strains, Phase IV (KMG-IV): sequencing the most valuable type-strain genomes for metagenomic binning, comparative biology and taxonomic classification.</title>
        <authorList>
            <person name="Goeker M."/>
        </authorList>
    </citation>
    <scope>NUCLEOTIDE SEQUENCE [LARGE SCALE GENOMIC DNA]</scope>
    <source>
        <strain evidence="2 3">DSM 12769</strain>
    </source>
</reference>
<dbReference type="InterPro" id="IPR008309">
    <property type="entry name" value="YdbL"/>
</dbReference>
<evidence type="ECO:0000256" key="1">
    <source>
        <dbReference type="SAM" id="MobiDB-lite"/>
    </source>
</evidence>
<dbReference type="RefSeq" id="WP_121442288.1">
    <property type="nucleotide sequence ID" value="NZ_RCDA01000002.1"/>
</dbReference>
<dbReference type="EMBL" id="RCDA01000002">
    <property type="protein sequence ID" value="RLK48639.1"/>
    <property type="molecule type" value="Genomic_DNA"/>
</dbReference>
<dbReference type="PROSITE" id="PS51257">
    <property type="entry name" value="PROKAR_LIPOPROTEIN"/>
    <property type="match status" value="1"/>
</dbReference>
<proteinExistence type="predicted"/>
<protein>
    <submittedName>
        <fullName evidence="2">Uncharacterized protein YdbL (DUF1318 family)</fullName>
    </submittedName>
</protein>
<dbReference type="Proteomes" id="UP000275461">
    <property type="component" value="Unassembled WGS sequence"/>
</dbReference>